<protein>
    <submittedName>
        <fullName evidence="7">ATP-grasp domain-containing protein</fullName>
    </submittedName>
</protein>
<evidence type="ECO:0000256" key="1">
    <source>
        <dbReference type="ARBA" id="ARBA00022598"/>
    </source>
</evidence>
<dbReference type="EMBL" id="BAAAOS010000070">
    <property type="protein sequence ID" value="GAA1619295.1"/>
    <property type="molecule type" value="Genomic_DNA"/>
</dbReference>
<reference evidence="8" key="1">
    <citation type="journal article" date="2019" name="Int. J. Syst. Evol. Microbiol.">
        <title>The Global Catalogue of Microorganisms (GCM) 10K type strain sequencing project: providing services to taxonomists for standard genome sequencing and annotation.</title>
        <authorList>
            <consortium name="The Broad Institute Genomics Platform"/>
            <consortium name="The Broad Institute Genome Sequencing Center for Infectious Disease"/>
            <person name="Wu L."/>
            <person name="Ma J."/>
        </authorList>
    </citation>
    <scope>NUCLEOTIDE SEQUENCE [LARGE SCALE GENOMIC DNA]</scope>
    <source>
        <strain evidence="8">JCM 14969</strain>
    </source>
</reference>
<proteinExistence type="predicted"/>
<sequence>MTTVMLNRHVLRWAAGAGGQYLPGPPSHRSLVTRTFGGGLDGFDPSAFPDVVVCDMLDPARLEAVVAWVATTRSAGHIVALHEKDLLLAARVRAVLGLPGPTEAETLPFRDKITMKDRLVAAGYTALPRYLPLSAFTSVDELPWRGTRLVVKARRGLGASEVRVLPWSNSAVAAAVTDLRLSPADGEIEEFIEGPMYHCDSVVEDGRIIFVSASRYLRNPGSFGTSDHLGTVTLRPTDPPRAELLEHNAAVIAGLGLQNGVTHIEFFGNDERGLVFCEAAARPGGGGIDECVQRTTGVNLVRAAVRLQAGDGALESPPKSAVDTVCGVIGLLSDEYPPELENELRRRVPGLVSYAATPAALPGGIRHATDYRHRVVISAASQEEFEEQRRTTLSAHQELSGRSRNNDAKWCGRSGS</sequence>
<gene>
    <name evidence="7" type="ORF">GCM10009789_86320</name>
</gene>
<evidence type="ECO:0000256" key="5">
    <source>
        <dbReference type="SAM" id="MobiDB-lite"/>
    </source>
</evidence>
<evidence type="ECO:0000256" key="3">
    <source>
        <dbReference type="ARBA" id="ARBA00022840"/>
    </source>
</evidence>
<feature type="region of interest" description="Disordered" evidence="5">
    <location>
        <begin position="393"/>
        <end position="416"/>
    </location>
</feature>
<evidence type="ECO:0000313" key="8">
    <source>
        <dbReference type="Proteomes" id="UP001500393"/>
    </source>
</evidence>
<evidence type="ECO:0000313" key="7">
    <source>
        <dbReference type="EMBL" id="GAA1619295.1"/>
    </source>
</evidence>
<comment type="caution">
    <text evidence="7">The sequence shown here is derived from an EMBL/GenBank/DDBJ whole genome shotgun (WGS) entry which is preliminary data.</text>
</comment>
<evidence type="ECO:0000256" key="4">
    <source>
        <dbReference type="PROSITE-ProRule" id="PRU00409"/>
    </source>
</evidence>
<keyword evidence="8" id="KW-1185">Reference proteome</keyword>
<dbReference type="Proteomes" id="UP001500393">
    <property type="component" value="Unassembled WGS sequence"/>
</dbReference>
<dbReference type="Gene3D" id="3.30.470.20">
    <property type="entry name" value="ATP-grasp fold, B domain"/>
    <property type="match status" value="1"/>
</dbReference>
<evidence type="ECO:0000256" key="2">
    <source>
        <dbReference type="ARBA" id="ARBA00022741"/>
    </source>
</evidence>
<dbReference type="PROSITE" id="PS50975">
    <property type="entry name" value="ATP_GRASP"/>
    <property type="match status" value="1"/>
</dbReference>
<accession>A0ABP4QRM9</accession>
<dbReference type="SUPFAM" id="SSF56059">
    <property type="entry name" value="Glutathione synthetase ATP-binding domain-like"/>
    <property type="match status" value="1"/>
</dbReference>
<dbReference type="RefSeq" id="WP_344222611.1">
    <property type="nucleotide sequence ID" value="NZ_BAAAOS010000070.1"/>
</dbReference>
<dbReference type="Gene3D" id="3.40.50.20">
    <property type="match status" value="1"/>
</dbReference>
<evidence type="ECO:0000259" key="6">
    <source>
        <dbReference type="PROSITE" id="PS50975"/>
    </source>
</evidence>
<dbReference type="PANTHER" id="PTHR43585">
    <property type="entry name" value="FUMIPYRROLE BIOSYNTHESIS PROTEIN C"/>
    <property type="match status" value="1"/>
</dbReference>
<feature type="domain" description="ATP-grasp" evidence="6">
    <location>
        <begin position="117"/>
        <end position="309"/>
    </location>
</feature>
<dbReference type="PANTHER" id="PTHR43585:SF2">
    <property type="entry name" value="ATP-GRASP ENZYME FSQD"/>
    <property type="match status" value="1"/>
</dbReference>
<keyword evidence="3 4" id="KW-0067">ATP-binding</keyword>
<dbReference type="InterPro" id="IPR052032">
    <property type="entry name" value="ATP-dep_AA_Ligase"/>
</dbReference>
<organism evidence="7 8">
    <name type="scientific">Kribbella sancticallisti</name>
    <dbReference type="NCBI Taxonomy" id="460087"/>
    <lineage>
        <taxon>Bacteria</taxon>
        <taxon>Bacillati</taxon>
        <taxon>Actinomycetota</taxon>
        <taxon>Actinomycetes</taxon>
        <taxon>Propionibacteriales</taxon>
        <taxon>Kribbellaceae</taxon>
        <taxon>Kribbella</taxon>
    </lineage>
</organism>
<keyword evidence="2 4" id="KW-0547">Nucleotide-binding</keyword>
<keyword evidence="1" id="KW-0436">Ligase</keyword>
<name>A0ABP4QRM9_9ACTN</name>
<dbReference type="InterPro" id="IPR011761">
    <property type="entry name" value="ATP-grasp"/>
</dbReference>